<keyword evidence="3" id="KW-1185">Reference proteome</keyword>
<organism evidence="2 3">
    <name type="scientific">Bodo saltans</name>
    <name type="common">Flagellated protozoan</name>
    <dbReference type="NCBI Taxonomy" id="75058"/>
    <lineage>
        <taxon>Eukaryota</taxon>
        <taxon>Discoba</taxon>
        <taxon>Euglenozoa</taxon>
        <taxon>Kinetoplastea</taxon>
        <taxon>Metakinetoplastina</taxon>
        <taxon>Eubodonida</taxon>
        <taxon>Bodonidae</taxon>
        <taxon>Bodo</taxon>
    </lineage>
</organism>
<feature type="region of interest" description="Disordered" evidence="1">
    <location>
        <begin position="284"/>
        <end position="313"/>
    </location>
</feature>
<protein>
    <submittedName>
        <fullName evidence="2">Uncharacterized protein</fullName>
    </submittedName>
</protein>
<feature type="region of interest" description="Disordered" evidence="1">
    <location>
        <begin position="1"/>
        <end position="27"/>
    </location>
</feature>
<proteinExistence type="predicted"/>
<gene>
    <name evidence="2" type="ORF">BSAL_46100</name>
</gene>
<dbReference type="Proteomes" id="UP000051952">
    <property type="component" value="Unassembled WGS sequence"/>
</dbReference>
<feature type="compositionally biased region" description="Polar residues" evidence="1">
    <location>
        <begin position="400"/>
        <end position="413"/>
    </location>
</feature>
<dbReference type="EMBL" id="CYKH01002218">
    <property type="protein sequence ID" value="CUG94021.1"/>
    <property type="molecule type" value="Genomic_DNA"/>
</dbReference>
<feature type="compositionally biased region" description="Polar residues" evidence="1">
    <location>
        <begin position="10"/>
        <end position="19"/>
    </location>
</feature>
<feature type="compositionally biased region" description="Low complexity" evidence="1">
    <location>
        <begin position="284"/>
        <end position="307"/>
    </location>
</feature>
<dbReference type="AlphaFoldDB" id="A0A0S4JR72"/>
<feature type="compositionally biased region" description="Basic and acidic residues" evidence="1">
    <location>
        <begin position="414"/>
        <end position="445"/>
    </location>
</feature>
<sequence>MQRPQPPSQPARTAVSSRSPRPILSDDQRGALVVGGHHGADAVRSSRELEDRFPLSTLRHAAQCVGLDYTVDIQGSHVLPGCGSLAEIEPQKMFQMLLPYHDDEALLKQLVGIASGNAAMGAEDAELSATHLTRRQSMSMISLSDLEQREFVVRLHRIYRNPNEHVPLEAVKLAEVALRRYNAKQKETESSLRRVFHACLQLEEQQQKYHRHGTHTITSTRPQSAPGGRAVSVDNCSSLNFGGGGGGSGSVRHPTDAVGKLLFHLKRQALSERNNIRREIAIRASEATQQTGGSSSHSNGPKPSSSSEAGTSTAIDNSALVSARRHRKEQSAEHAFEVELEAHRRRTELLAAQKLRQDEMNAKAEDDLALAQDNADRRRYEFLRNRELRLRASSERCTEATKTNQEASKSTQLEIDKQKKKEQLARKEERLARAAEEQRAEDARKSAIQLRQQRARDAARALEEQRVLAALEQEQEYLHKMEAHDNKNIRKAAAASIRSKQLEQARQSALDRAKRLEAHRVQETEALRNIIDTDQERRKRQTSYLKSIKNEENKIKEEQRRRLVQQYAKAREYREQAFRTQWENDLQRRQEEERTRKQFASSLHQLQLREEAKLRGIIGAQQFSEKDIQKLDRFIAEIDALTASPARPGGDRP</sequence>
<evidence type="ECO:0000256" key="1">
    <source>
        <dbReference type="SAM" id="MobiDB-lite"/>
    </source>
</evidence>
<reference evidence="3" key="1">
    <citation type="submission" date="2015-09" db="EMBL/GenBank/DDBJ databases">
        <authorList>
            <consortium name="Pathogen Informatics"/>
        </authorList>
    </citation>
    <scope>NUCLEOTIDE SEQUENCE [LARGE SCALE GENOMIC DNA]</scope>
    <source>
        <strain evidence="3">Lake Konstanz</strain>
    </source>
</reference>
<accession>A0A0S4JR72</accession>
<evidence type="ECO:0000313" key="3">
    <source>
        <dbReference type="Proteomes" id="UP000051952"/>
    </source>
</evidence>
<evidence type="ECO:0000313" key="2">
    <source>
        <dbReference type="EMBL" id="CUG94021.1"/>
    </source>
</evidence>
<name>A0A0S4JR72_BODSA</name>
<dbReference type="VEuPathDB" id="TriTrypDB:BSAL_46100"/>
<feature type="region of interest" description="Disordered" evidence="1">
    <location>
        <begin position="395"/>
        <end position="446"/>
    </location>
</feature>